<sequence>MTLDFTTMERSIPYDDRKTKRSKGFLELFHENTISSTFYSLRPHHIWNIFLCQLRQQPHTVPNLCLINLISMIHC</sequence>
<accession>A0A2K2AVE2</accession>
<protein>
    <submittedName>
        <fullName evidence="1">Uncharacterized protein</fullName>
    </submittedName>
</protein>
<evidence type="ECO:0000313" key="2">
    <source>
        <dbReference type="Proteomes" id="UP000006729"/>
    </source>
</evidence>
<name>A0A2K2AVE2_POPTR</name>
<evidence type="ECO:0000313" key="1">
    <source>
        <dbReference type="EMBL" id="PNT41503.1"/>
    </source>
</evidence>
<keyword evidence="2" id="KW-1185">Reference proteome</keyword>
<proteinExistence type="predicted"/>
<dbReference type="AlphaFoldDB" id="A0A2K2AVE2"/>
<gene>
    <name evidence="1" type="ORF">POPTR_004G159400</name>
</gene>
<dbReference type="InParanoid" id="A0A2K2AVE2"/>
<dbReference type="EMBL" id="CM009293">
    <property type="protein sequence ID" value="PNT41503.1"/>
    <property type="molecule type" value="Genomic_DNA"/>
</dbReference>
<dbReference type="Proteomes" id="UP000006729">
    <property type="component" value="Chromosome 4"/>
</dbReference>
<organism evidence="1 2">
    <name type="scientific">Populus trichocarpa</name>
    <name type="common">Western balsam poplar</name>
    <name type="synonym">Populus balsamifera subsp. trichocarpa</name>
    <dbReference type="NCBI Taxonomy" id="3694"/>
    <lineage>
        <taxon>Eukaryota</taxon>
        <taxon>Viridiplantae</taxon>
        <taxon>Streptophyta</taxon>
        <taxon>Embryophyta</taxon>
        <taxon>Tracheophyta</taxon>
        <taxon>Spermatophyta</taxon>
        <taxon>Magnoliopsida</taxon>
        <taxon>eudicotyledons</taxon>
        <taxon>Gunneridae</taxon>
        <taxon>Pentapetalae</taxon>
        <taxon>rosids</taxon>
        <taxon>fabids</taxon>
        <taxon>Malpighiales</taxon>
        <taxon>Salicaceae</taxon>
        <taxon>Saliceae</taxon>
        <taxon>Populus</taxon>
    </lineage>
</organism>
<reference evidence="1 2" key="1">
    <citation type="journal article" date="2006" name="Science">
        <title>The genome of black cottonwood, Populus trichocarpa (Torr. &amp; Gray).</title>
        <authorList>
            <person name="Tuskan G.A."/>
            <person name="Difazio S."/>
            <person name="Jansson S."/>
            <person name="Bohlmann J."/>
            <person name="Grigoriev I."/>
            <person name="Hellsten U."/>
            <person name="Putnam N."/>
            <person name="Ralph S."/>
            <person name="Rombauts S."/>
            <person name="Salamov A."/>
            <person name="Schein J."/>
            <person name="Sterck L."/>
            <person name="Aerts A."/>
            <person name="Bhalerao R.R."/>
            <person name="Bhalerao R.P."/>
            <person name="Blaudez D."/>
            <person name="Boerjan W."/>
            <person name="Brun A."/>
            <person name="Brunner A."/>
            <person name="Busov V."/>
            <person name="Campbell M."/>
            <person name="Carlson J."/>
            <person name="Chalot M."/>
            <person name="Chapman J."/>
            <person name="Chen G.L."/>
            <person name="Cooper D."/>
            <person name="Coutinho P.M."/>
            <person name="Couturier J."/>
            <person name="Covert S."/>
            <person name="Cronk Q."/>
            <person name="Cunningham R."/>
            <person name="Davis J."/>
            <person name="Degroeve S."/>
            <person name="Dejardin A."/>
            <person name="Depamphilis C."/>
            <person name="Detter J."/>
            <person name="Dirks B."/>
            <person name="Dubchak I."/>
            <person name="Duplessis S."/>
            <person name="Ehlting J."/>
            <person name="Ellis B."/>
            <person name="Gendler K."/>
            <person name="Goodstein D."/>
            <person name="Gribskov M."/>
            <person name="Grimwood J."/>
            <person name="Groover A."/>
            <person name="Gunter L."/>
            <person name="Hamberger B."/>
            <person name="Heinze B."/>
            <person name="Helariutta Y."/>
            <person name="Henrissat B."/>
            <person name="Holligan D."/>
            <person name="Holt R."/>
            <person name="Huang W."/>
            <person name="Islam-Faridi N."/>
            <person name="Jones S."/>
            <person name="Jones-Rhoades M."/>
            <person name="Jorgensen R."/>
            <person name="Joshi C."/>
            <person name="Kangasjarvi J."/>
            <person name="Karlsson J."/>
            <person name="Kelleher C."/>
            <person name="Kirkpatrick R."/>
            <person name="Kirst M."/>
            <person name="Kohler A."/>
            <person name="Kalluri U."/>
            <person name="Larimer F."/>
            <person name="Leebens-Mack J."/>
            <person name="Leple J.C."/>
            <person name="Locascio P."/>
            <person name="Lou Y."/>
            <person name="Lucas S."/>
            <person name="Martin F."/>
            <person name="Montanini B."/>
            <person name="Napoli C."/>
            <person name="Nelson D.R."/>
            <person name="Nelson C."/>
            <person name="Nieminen K."/>
            <person name="Nilsson O."/>
            <person name="Pereda V."/>
            <person name="Peter G."/>
            <person name="Philippe R."/>
            <person name="Pilate G."/>
            <person name="Poliakov A."/>
            <person name="Razumovskaya J."/>
            <person name="Richardson P."/>
            <person name="Rinaldi C."/>
            <person name="Ritland K."/>
            <person name="Rouze P."/>
            <person name="Ryaboy D."/>
            <person name="Schmutz J."/>
            <person name="Schrader J."/>
            <person name="Segerman B."/>
            <person name="Shin H."/>
            <person name="Siddiqui A."/>
            <person name="Sterky F."/>
            <person name="Terry A."/>
            <person name="Tsai C.J."/>
            <person name="Uberbacher E."/>
            <person name="Unneberg P."/>
            <person name="Vahala J."/>
            <person name="Wall K."/>
            <person name="Wessler S."/>
            <person name="Yang G."/>
            <person name="Yin T."/>
            <person name="Douglas C."/>
            <person name="Marra M."/>
            <person name="Sandberg G."/>
            <person name="Van de Peer Y."/>
            <person name="Rokhsar D."/>
        </authorList>
    </citation>
    <scope>NUCLEOTIDE SEQUENCE [LARGE SCALE GENOMIC DNA]</scope>
    <source>
        <strain evidence="2">cv. Nisqually</strain>
    </source>
</reference>